<keyword evidence="6 13" id="KW-0347">Helicase</keyword>
<dbReference type="EC" id="5.6.2.3" evidence="10"/>
<keyword evidence="3" id="KW-0235">DNA replication</keyword>
<dbReference type="SUPFAM" id="SSF52540">
    <property type="entry name" value="P-loop containing nucleoside triphosphate hydrolases"/>
    <property type="match status" value="1"/>
</dbReference>
<dbReference type="Gene3D" id="3.40.50.300">
    <property type="entry name" value="P-loop containing nucleotide triphosphate hydrolases"/>
    <property type="match status" value="1"/>
</dbReference>
<evidence type="ECO:0000313" key="13">
    <source>
        <dbReference type="EMBL" id="SST19933.1"/>
    </source>
</evidence>
<dbReference type="GO" id="GO:0003677">
    <property type="term" value="F:DNA binding"/>
    <property type="evidence" value="ECO:0007669"/>
    <property type="project" value="UniProtKB-KW"/>
</dbReference>
<dbReference type="SMART" id="SM00382">
    <property type="entry name" value="AAA"/>
    <property type="match status" value="1"/>
</dbReference>
<evidence type="ECO:0000256" key="2">
    <source>
        <dbReference type="ARBA" id="ARBA00022515"/>
    </source>
</evidence>
<organism evidence="13 14">
    <name type="scientific">Acinetobacter baumannii</name>
    <dbReference type="NCBI Taxonomy" id="470"/>
    <lineage>
        <taxon>Bacteria</taxon>
        <taxon>Pseudomonadati</taxon>
        <taxon>Pseudomonadota</taxon>
        <taxon>Gammaproteobacteria</taxon>
        <taxon>Moraxellales</taxon>
        <taxon>Moraxellaceae</taxon>
        <taxon>Acinetobacter</taxon>
        <taxon>Acinetobacter calcoaceticus/baumannii complex</taxon>
    </lineage>
</organism>
<dbReference type="PANTHER" id="PTHR30153">
    <property type="entry name" value="REPLICATIVE DNA HELICASE DNAB"/>
    <property type="match status" value="1"/>
</dbReference>
<dbReference type="RefSeq" id="WP_114229808.1">
    <property type="nucleotide sequence ID" value="NZ_UFMQ01000003.1"/>
</dbReference>
<evidence type="ECO:0000256" key="8">
    <source>
        <dbReference type="ARBA" id="ARBA00023125"/>
    </source>
</evidence>
<dbReference type="GO" id="GO:0005829">
    <property type="term" value="C:cytosol"/>
    <property type="evidence" value="ECO:0007669"/>
    <property type="project" value="TreeGrafter"/>
</dbReference>
<evidence type="ECO:0000256" key="1">
    <source>
        <dbReference type="ARBA" id="ARBA00008428"/>
    </source>
</evidence>
<dbReference type="InterPro" id="IPR007694">
    <property type="entry name" value="DNA_helicase_DnaB-like_C"/>
</dbReference>
<keyword evidence="7" id="KW-0067">ATP-binding</keyword>
<dbReference type="AlphaFoldDB" id="A0A335FFA2"/>
<dbReference type="InterPro" id="IPR016136">
    <property type="entry name" value="DNA_helicase_N/primase_C"/>
</dbReference>
<dbReference type="GO" id="GO:0043139">
    <property type="term" value="F:5'-3' DNA helicase activity"/>
    <property type="evidence" value="ECO:0007669"/>
    <property type="project" value="UniProtKB-EC"/>
</dbReference>
<keyword evidence="5 13" id="KW-0378">Hydrolase</keyword>
<comment type="similarity">
    <text evidence="1">Belongs to the helicase family. DnaB subfamily.</text>
</comment>
<proteinExistence type="inferred from homology"/>
<evidence type="ECO:0000256" key="6">
    <source>
        <dbReference type="ARBA" id="ARBA00022806"/>
    </source>
</evidence>
<name>A0A335FFA2_ACIBA</name>
<feature type="domain" description="SF4 helicase" evidence="12">
    <location>
        <begin position="174"/>
        <end position="436"/>
    </location>
</feature>
<dbReference type="InterPro" id="IPR007693">
    <property type="entry name" value="DNA_helicase_DnaB-like_N"/>
</dbReference>
<dbReference type="EMBL" id="UFMQ01000003">
    <property type="protein sequence ID" value="SST19933.1"/>
    <property type="molecule type" value="Genomic_DNA"/>
</dbReference>
<evidence type="ECO:0000259" key="12">
    <source>
        <dbReference type="PROSITE" id="PS51199"/>
    </source>
</evidence>
<gene>
    <name evidence="13" type="primary">dnaB_1</name>
    <name evidence="13" type="ORF">SAMEA104305318_01112</name>
</gene>
<keyword evidence="2" id="KW-0639">Primosome</keyword>
<dbReference type="Proteomes" id="UP000252694">
    <property type="component" value="Unassembled WGS sequence"/>
</dbReference>
<dbReference type="InterPro" id="IPR027417">
    <property type="entry name" value="P-loop_NTPase"/>
</dbReference>
<dbReference type="InterPro" id="IPR036185">
    <property type="entry name" value="DNA_heli_DnaB-like_N_sf"/>
</dbReference>
<evidence type="ECO:0000313" key="14">
    <source>
        <dbReference type="Proteomes" id="UP000252694"/>
    </source>
</evidence>
<sequence length="440" mass="49548">MSNIHNIPMEQAVLTALMTVDKSFDVVSNDLDVECFFPERHKQIFQAIADLANENKPYDFVMVEQQLKQKNVIHLMGGSEYLLQMSSEAPSSFYNLESYVAELNKFKAHREVEHIGQSIAEIAKDLTIPDVHIAAESILDGKKTSNDVEKTSFTFEEALNRATDRLIQKAEAKANKQYTGVKFNLTHLDNLVGLIQKGHFCIVGGRPGSGKSTLAQMLVIQTAVRYNEPVLVVSAEMDVETFTNRCISALTQIPYDNIHNAELFDGMLAQFADAQRRFSSLPIHIEDKQKPTIAEIHSWARKAKRKYKKLGCIVVDYLQLVRDPSKKDRYQEVSSISRDLKALAKEFDCPVIALAQLNRESEKGKRPKASDLKESGQIEQDADQIILAHPILNPEDELPSGITELIVAKNRHGKKGVVRVMDRLDICRFVTIREEERGAA</sequence>
<evidence type="ECO:0000256" key="10">
    <source>
        <dbReference type="ARBA" id="ARBA00044969"/>
    </source>
</evidence>
<dbReference type="GO" id="GO:0006269">
    <property type="term" value="P:DNA replication, synthesis of primer"/>
    <property type="evidence" value="ECO:0007669"/>
    <property type="project" value="UniProtKB-KW"/>
</dbReference>
<dbReference type="InterPro" id="IPR003593">
    <property type="entry name" value="AAA+_ATPase"/>
</dbReference>
<evidence type="ECO:0000256" key="9">
    <source>
        <dbReference type="ARBA" id="ARBA00023235"/>
    </source>
</evidence>
<keyword evidence="4" id="KW-0547">Nucleotide-binding</keyword>
<evidence type="ECO:0000256" key="5">
    <source>
        <dbReference type="ARBA" id="ARBA00022801"/>
    </source>
</evidence>
<dbReference type="GO" id="GO:0016887">
    <property type="term" value="F:ATP hydrolysis activity"/>
    <property type="evidence" value="ECO:0007669"/>
    <property type="project" value="RHEA"/>
</dbReference>
<accession>A0A335FFA2</accession>
<evidence type="ECO:0000256" key="7">
    <source>
        <dbReference type="ARBA" id="ARBA00022840"/>
    </source>
</evidence>
<protein>
    <recommendedName>
        <fullName evidence="10">DNA 5'-3' helicase</fullName>
        <ecNumber evidence="10">5.6.2.3</ecNumber>
    </recommendedName>
</protein>
<comment type="catalytic activity">
    <reaction evidence="11">
        <text>ATP + H2O = ADP + phosphate + H(+)</text>
        <dbReference type="Rhea" id="RHEA:13065"/>
        <dbReference type="ChEBI" id="CHEBI:15377"/>
        <dbReference type="ChEBI" id="CHEBI:15378"/>
        <dbReference type="ChEBI" id="CHEBI:30616"/>
        <dbReference type="ChEBI" id="CHEBI:43474"/>
        <dbReference type="ChEBI" id="CHEBI:456216"/>
        <dbReference type="EC" id="5.6.2.3"/>
    </reaction>
</comment>
<dbReference type="Pfam" id="PF00772">
    <property type="entry name" value="DnaB"/>
    <property type="match status" value="1"/>
</dbReference>
<dbReference type="GO" id="GO:1990077">
    <property type="term" value="C:primosome complex"/>
    <property type="evidence" value="ECO:0007669"/>
    <property type="project" value="UniProtKB-KW"/>
</dbReference>
<dbReference type="PROSITE" id="PS51199">
    <property type="entry name" value="SF4_HELICASE"/>
    <property type="match status" value="1"/>
</dbReference>
<dbReference type="Pfam" id="PF03796">
    <property type="entry name" value="DnaB_C"/>
    <property type="match status" value="1"/>
</dbReference>
<dbReference type="SUPFAM" id="SSF48024">
    <property type="entry name" value="N-terminal domain of DnaB helicase"/>
    <property type="match status" value="1"/>
</dbReference>
<evidence type="ECO:0000256" key="11">
    <source>
        <dbReference type="ARBA" id="ARBA00048954"/>
    </source>
</evidence>
<keyword evidence="9" id="KW-0413">Isomerase</keyword>
<evidence type="ECO:0000256" key="4">
    <source>
        <dbReference type="ARBA" id="ARBA00022741"/>
    </source>
</evidence>
<dbReference type="PANTHER" id="PTHR30153:SF2">
    <property type="entry name" value="REPLICATIVE DNA HELICASE"/>
    <property type="match status" value="1"/>
</dbReference>
<reference evidence="13 14" key="1">
    <citation type="submission" date="2018-07" db="EMBL/GenBank/DDBJ databases">
        <authorList>
            <consortium name="Pathogen Informatics"/>
        </authorList>
    </citation>
    <scope>NUCLEOTIDE SEQUENCE [LARGE SCALE GENOMIC DNA]</scope>
    <source>
        <strain evidence="13 14">4300STDY7045823</strain>
    </source>
</reference>
<dbReference type="Gene3D" id="1.10.860.10">
    <property type="entry name" value="DNAb Helicase, Chain A"/>
    <property type="match status" value="1"/>
</dbReference>
<evidence type="ECO:0000256" key="3">
    <source>
        <dbReference type="ARBA" id="ARBA00022705"/>
    </source>
</evidence>
<dbReference type="GO" id="GO:0005524">
    <property type="term" value="F:ATP binding"/>
    <property type="evidence" value="ECO:0007669"/>
    <property type="project" value="UniProtKB-KW"/>
</dbReference>
<keyword evidence="8" id="KW-0238">DNA-binding</keyword>